<dbReference type="SUPFAM" id="SSF55874">
    <property type="entry name" value="ATPase domain of HSP90 chaperone/DNA topoisomerase II/histidine kinase"/>
    <property type="match status" value="1"/>
</dbReference>
<dbReference type="PROSITE" id="PS50109">
    <property type="entry name" value="HIS_KIN"/>
    <property type="match status" value="1"/>
</dbReference>
<evidence type="ECO:0000313" key="6">
    <source>
        <dbReference type="Proteomes" id="UP000291106"/>
    </source>
</evidence>
<dbReference type="KEGG" id="smai:EXU30_01230"/>
<feature type="modified residue" description="4-aspartylphosphate" evidence="2">
    <location>
        <position position="206"/>
    </location>
</feature>
<dbReference type="PANTHER" id="PTHR43547:SF2">
    <property type="entry name" value="HYBRID SIGNAL TRANSDUCTION HISTIDINE KINASE C"/>
    <property type="match status" value="1"/>
</dbReference>
<feature type="domain" description="Response regulatory" evidence="4">
    <location>
        <begin position="157"/>
        <end position="273"/>
    </location>
</feature>
<dbReference type="InterPro" id="IPR001789">
    <property type="entry name" value="Sig_transdc_resp-reg_receiver"/>
</dbReference>
<gene>
    <name evidence="5" type="ORF">EXU30_01230</name>
</gene>
<feature type="modified residue" description="4-aspartylphosphate" evidence="2">
    <location>
        <position position="60"/>
    </location>
</feature>
<sequence>MMLENASSTSVLVVEDIDNMRLTIVKMLLTLGFSKVFQAKNGIEALEKLNEHDIKLVVSDIGMPQMDGMTMLTHIRKNRDWDSLPIVIISSVVEQSIVTNAIKLGVSQYIVKPFSQHILLDHIHKALANPVVFDSSVEPETANEPVSVVNNEPEKLSILIVDDVPENIHVIANTLKGDYQLRAATSGKKALEVCLSNNPPDLILLDIMMPEMDGLQVMEKINQHSQLSHIKVIFLSALSENENIVQGFELGAVDYITKPIVPTVLKARLLTHSNIIRAQKASTAQIRSMMESLKVRNDFERIMQHDLKNQLQVINSTTNSIRKNIKRPDVVTYMLNAVENGTLMINQIIDNMVMINRIEEGQYQFKPRKIFVAEIIDTAIDVNTVTVKEKRLEVESHVSSEICVMGETPLMASIINNLLQNAMQAAPNGSAVMIRANTDSDTTRIEIHNVGVIPNSIRDTFFEKYTTYGKASGTGMGTYAVKLMVEIQQGQVSFTSSVDEGTTLIVELQAG</sequence>
<evidence type="ECO:0000313" key="5">
    <source>
        <dbReference type="EMBL" id="QBF81468.1"/>
    </source>
</evidence>
<name>A0A411PD78_9GAMM</name>
<reference evidence="5 6" key="1">
    <citation type="submission" date="2019-02" db="EMBL/GenBank/DDBJ databases">
        <title>Shewanella sp. D4-2 isolated from Dokdo Island.</title>
        <authorList>
            <person name="Baek K."/>
        </authorList>
    </citation>
    <scope>NUCLEOTIDE SEQUENCE [LARGE SCALE GENOMIC DNA]</scope>
    <source>
        <strain evidence="5 6">D4-2</strain>
    </source>
</reference>
<keyword evidence="5" id="KW-0418">Kinase</keyword>
<keyword evidence="1 2" id="KW-0597">Phosphoprotein</keyword>
<dbReference type="PROSITE" id="PS50110">
    <property type="entry name" value="RESPONSE_REGULATORY"/>
    <property type="match status" value="2"/>
</dbReference>
<dbReference type="OrthoDB" id="8874570at2"/>
<dbReference type="InterPro" id="IPR011006">
    <property type="entry name" value="CheY-like_superfamily"/>
</dbReference>
<evidence type="ECO:0000256" key="1">
    <source>
        <dbReference type="ARBA" id="ARBA00022553"/>
    </source>
</evidence>
<dbReference type="SMART" id="SM00387">
    <property type="entry name" value="HATPase_c"/>
    <property type="match status" value="1"/>
</dbReference>
<dbReference type="Gene3D" id="1.10.287.130">
    <property type="match status" value="1"/>
</dbReference>
<dbReference type="Pfam" id="PF02518">
    <property type="entry name" value="HATPase_c"/>
    <property type="match status" value="1"/>
</dbReference>
<dbReference type="Gene3D" id="3.40.50.2300">
    <property type="match status" value="2"/>
</dbReference>
<dbReference type="SMART" id="SM00448">
    <property type="entry name" value="REC"/>
    <property type="match status" value="2"/>
</dbReference>
<evidence type="ECO:0000259" key="3">
    <source>
        <dbReference type="PROSITE" id="PS50109"/>
    </source>
</evidence>
<dbReference type="InterPro" id="IPR036890">
    <property type="entry name" value="HATPase_C_sf"/>
</dbReference>
<feature type="domain" description="Response regulatory" evidence="4">
    <location>
        <begin position="10"/>
        <end position="127"/>
    </location>
</feature>
<organism evidence="5 6">
    <name type="scientific">Shewanella maritima</name>
    <dbReference type="NCBI Taxonomy" id="2520507"/>
    <lineage>
        <taxon>Bacteria</taxon>
        <taxon>Pseudomonadati</taxon>
        <taxon>Pseudomonadota</taxon>
        <taxon>Gammaproteobacteria</taxon>
        <taxon>Alteromonadales</taxon>
        <taxon>Shewanellaceae</taxon>
        <taxon>Shewanella</taxon>
    </lineage>
</organism>
<dbReference type="InterPro" id="IPR005467">
    <property type="entry name" value="His_kinase_dom"/>
</dbReference>
<dbReference type="PANTHER" id="PTHR43547">
    <property type="entry name" value="TWO-COMPONENT HISTIDINE KINASE"/>
    <property type="match status" value="1"/>
</dbReference>
<proteinExistence type="predicted"/>
<dbReference type="RefSeq" id="WP_130597444.1">
    <property type="nucleotide sequence ID" value="NZ_CP036200.1"/>
</dbReference>
<dbReference type="InterPro" id="IPR003594">
    <property type="entry name" value="HATPase_dom"/>
</dbReference>
<dbReference type="AlphaFoldDB" id="A0A411PD78"/>
<protein>
    <submittedName>
        <fullName evidence="5">Hybrid sensor histidine kinase/response regulator</fullName>
    </submittedName>
</protein>
<dbReference type="Pfam" id="PF00072">
    <property type="entry name" value="Response_reg"/>
    <property type="match status" value="2"/>
</dbReference>
<feature type="domain" description="Histidine kinase" evidence="3">
    <location>
        <begin position="302"/>
        <end position="511"/>
    </location>
</feature>
<dbReference type="EMBL" id="CP036200">
    <property type="protein sequence ID" value="QBF81468.1"/>
    <property type="molecule type" value="Genomic_DNA"/>
</dbReference>
<keyword evidence="5" id="KW-0808">Transferase</keyword>
<keyword evidence="6" id="KW-1185">Reference proteome</keyword>
<evidence type="ECO:0000259" key="4">
    <source>
        <dbReference type="PROSITE" id="PS50110"/>
    </source>
</evidence>
<dbReference type="SUPFAM" id="SSF52172">
    <property type="entry name" value="CheY-like"/>
    <property type="match status" value="2"/>
</dbReference>
<dbReference type="SUPFAM" id="SSF47384">
    <property type="entry name" value="Homodimeric domain of signal transducing histidine kinase"/>
    <property type="match status" value="1"/>
</dbReference>
<dbReference type="InterPro" id="IPR036097">
    <property type="entry name" value="HisK_dim/P_sf"/>
</dbReference>
<accession>A0A411PD78</accession>
<dbReference type="Gene3D" id="3.30.565.10">
    <property type="entry name" value="Histidine kinase-like ATPase, C-terminal domain"/>
    <property type="match status" value="1"/>
</dbReference>
<dbReference type="GO" id="GO:0000155">
    <property type="term" value="F:phosphorelay sensor kinase activity"/>
    <property type="evidence" value="ECO:0007669"/>
    <property type="project" value="InterPro"/>
</dbReference>
<dbReference type="Proteomes" id="UP000291106">
    <property type="component" value="Chromosome"/>
</dbReference>
<evidence type="ECO:0000256" key="2">
    <source>
        <dbReference type="PROSITE-ProRule" id="PRU00169"/>
    </source>
</evidence>